<organism evidence="1 2">
    <name type="scientific">Paenibacillus durus</name>
    <name type="common">Paenibacillus azotofixans</name>
    <dbReference type="NCBI Taxonomy" id="44251"/>
    <lineage>
        <taxon>Bacteria</taxon>
        <taxon>Bacillati</taxon>
        <taxon>Bacillota</taxon>
        <taxon>Bacilli</taxon>
        <taxon>Bacillales</taxon>
        <taxon>Paenibacillaceae</taxon>
        <taxon>Paenibacillus</taxon>
    </lineage>
</organism>
<evidence type="ECO:0000313" key="2">
    <source>
        <dbReference type="Proteomes" id="UP000029409"/>
    </source>
</evidence>
<dbReference type="OrthoDB" id="8704087at2"/>
<protein>
    <recommendedName>
        <fullName evidence="3">Peptide ABC transporter permease</fullName>
    </recommendedName>
</protein>
<evidence type="ECO:0000313" key="1">
    <source>
        <dbReference type="EMBL" id="AIQ15013.1"/>
    </source>
</evidence>
<dbReference type="AlphaFoldDB" id="A0A089HXC5"/>
<dbReference type="KEGG" id="pdu:PDUR_26420"/>
<dbReference type="eggNOG" id="ENOG5030E1E">
    <property type="taxonomic scope" value="Bacteria"/>
</dbReference>
<dbReference type="RefSeq" id="WP_042208696.1">
    <property type="nucleotide sequence ID" value="NZ_CP009288.1"/>
</dbReference>
<name>A0A089HXC5_PAEDU</name>
<dbReference type="Proteomes" id="UP000029409">
    <property type="component" value="Chromosome"/>
</dbReference>
<accession>A0A089HXC5</accession>
<sequence length="240" mass="28877">MKRRHNIRDLIYVSRNDPDNKCFCSYGIEFHEFMSCVDHRPDNLILLKHNFVNTQWNRHSRFDYVTSQEINELINDHVYRYGDFCWVDFNEEELDKLTALQIAELLYFGHLGRSLSDIPKIKYAYYAHDDGWYNRLYVTEKEDYKILLARVIVSKIRRLTRRLVGKIPSDISTLIFESTKQGLFIDLSKINKNRIEIKIPITTVGHYTNMDKVYNLKDEIIDYKTWLVFSKKKWKFVKED</sequence>
<dbReference type="EMBL" id="CP009288">
    <property type="protein sequence ID" value="AIQ15013.1"/>
    <property type="molecule type" value="Genomic_DNA"/>
</dbReference>
<keyword evidence="2" id="KW-1185">Reference proteome</keyword>
<proteinExistence type="predicted"/>
<dbReference type="STRING" id="44251.PDUR_26420"/>
<gene>
    <name evidence="1" type="ORF">PDUR_26420</name>
</gene>
<reference evidence="1 2" key="1">
    <citation type="submission" date="2014-08" db="EMBL/GenBank/DDBJ databases">
        <title>Comparative genomics of the Paenibacillus odorifer group.</title>
        <authorList>
            <person name="den Bakker H.C."/>
            <person name="Tsai Y.-C."/>
            <person name="Martin N."/>
            <person name="Korlach J."/>
            <person name="Wiedmann M."/>
        </authorList>
    </citation>
    <scope>NUCLEOTIDE SEQUENCE [LARGE SCALE GENOMIC DNA]</scope>
    <source>
        <strain evidence="1 2">DSM 1735</strain>
    </source>
</reference>
<evidence type="ECO:0008006" key="3">
    <source>
        <dbReference type="Google" id="ProtNLM"/>
    </source>
</evidence>